<dbReference type="GO" id="GO:0016020">
    <property type="term" value="C:membrane"/>
    <property type="evidence" value="ECO:0007669"/>
    <property type="project" value="TreeGrafter"/>
</dbReference>
<dbReference type="KEGG" id="fek:C1H87_11190"/>
<dbReference type="InterPro" id="IPR050266">
    <property type="entry name" value="AB_hydrolase_sf"/>
</dbReference>
<dbReference type="GO" id="GO:0046464">
    <property type="term" value="P:acylglycerol catabolic process"/>
    <property type="evidence" value="ECO:0007669"/>
    <property type="project" value="TreeGrafter"/>
</dbReference>
<dbReference type="AlphaFoldDB" id="A0A2K9PQY6"/>
<evidence type="ECO:0000313" key="2">
    <source>
        <dbReference type="EMBL" id="AUP79238.1"/>
    </source>
</evidence>
<dbReference type="GO" id="GO:0047372">
    <property type="term" value="F:monoacylglycerol lipase activity"/>
    <property type="evidence" value="ECO:0007669"/>
    <property type="project" value="TreeGrafter"/>
</dbReference>
<dbReference type="EMBL" id="CP025791">
    <property type="protein sequence ID" value="AUP79238.1"/>
    <property type="molecule type" value="Genomic_DNA"/>
</dbReference>
<dbReference type="Proteomes" id="UP000235826">
    <property type="component" value="Chromosome"/>
</dbReference>
<organism evidence="2 3">
    <name type="scientific">Flavivirga eckloniae</name>
    <dbReference type="NCBI Taxonomy" id="1803846"/>
    <lineage>
        <taxon>Bacteria</taxon>
        <taxon>Pseudomonadati</taxon>
        <taxon>Bacteroidota</taxon>
        <taxon>Flavobacteriia</taxon>
        <taxon>Flavobacteriales</taxon>
        <taxon>Flavobacteriaceae</taxon>
        <taxon>Flavivirga</taxon>
    </lineage>
</organism>
<evidence type="ECO:0000313" key="3">
    <source>
        <dbReference type="Proteomes" id="UP000235826"/>
    </source>
</evidence>
<accession>A0A2K9PQY6</accession>
<reference evidence="2 3" key="1">
    <citation type="submission" date="2018-01" db="EMBL/GenBank/DDBJ databases">
        <title>Complete genome sequence of Flavivirga eckloniae ECD14 isolated from seaweed Ecklonia cava.</title>
        <authorList>
            <person name="Lee J.H."/>
            <person name="Baik K.S."/>
            <person name="Seong C.N."/>
        </authorList>
    </citation>
    <scope>NUCLEOTIDE SEQUENCE [LARGE SCALE GENOMIC DNA]</scope>
    <source>
        <strain evidence="2 3">ECD14</strain>
    </source>
</reference>
<dbReference type="SUPFAM" id="SSF53474">
    <property type="entry name" value="alpha/beta-Hydrolases"/>
    <property type="match status" value="1"/>
</dbReference>
<protein>
    <recommendedName>
        <fullName evidence="1">AB hydrolase-1 domain-containing protein</fullName>
    </recommendedName>
</protein>
<dbReference type="PANTHER" id="PTHR43798:SF33">
    <property type="entry name" value="HYDROLASE, PUTATIVE (AFU_ORTHOLOGUE AFUA_2G14860)-RELATED"/>
    <property type="match status" value="1"/>
</dbReference>
<proteinExistence type="predicted"/>
<name>A0A2K9PQY6_9FLAO</name>
<dbReference type="RefSeq" id="WP_102755893.1">
    <property type="nucleotide sequence ID" value="NZ_CP025791.1"/>
</dbReference>
<keyword evidence="3" id="KW-1185">Reference proteome</keyword>
<dbReference type="InterPro" id="IPR029058">
    <property type="entry name" value="AB_hydrolase_fold"/>
</dbReference>
<dbReference type="Gene3D" id="3.40.50.1820">
    <property type="entry name" value="alpha/beta hydrolase"/>
    <property type="match status" value="1"/>
</dbReference>
<dbReference type="InterPro" id="IPR000073">
    <property type="entry name" value="AB_hydrolase_1"/>
</dbReference>
<dbReference type="Pfam" id="PF00561">
    <property type="entry name" value="Abhydrolase_1"/>
    <property type="match status" value="1"/>
</dbReference>
<sequence length="259" mass="29964">MRINIINNVFFRLNEIKNPIGDIWLIHPFGESGLCYREVFESKLKNKFNIFVPDLPGFGVSPNNDNPLSVQQLTEKLKELINEISPDSNLYIVAHSVSGIIGTSLCKYFGEKINGYVSIEGNLTTKDSYYSSLPIHNSKEEFYRKYLTSVIENSKSRVDFRRYLASIYFANIDSLYKWGKSTEKIISQNKPGIEFLDLKCPKVYIWGDKDTPVETQRFIEEKKIPNIFLKGIGHWPMIEVSEKFYNLVNDFFLGNEKSK</sequence>
<dbReference type="PANTHER" id="PTHR43798">
    <property type="entry name" value="MONOACYLGLYCEROL LIPASE"/>
    <property type="match status" value="1"/>
</dbReference>
<evidence type="ECO:0000259" key="1">
    <source>
        <dbReference type="Pfam" id="PF00561"/>
    </source>
</evidence>
<dbReference type="OrthoDB" id="252464at2"/>
<gene>
    <name evidence="2" type="ORF">C1H87_11190</name>
</gene>
<feature type="domain" description="AB hydrolase-1" evidence="1">
    <location>
        <begin position="25"/>
        <end position="147"/>
    </location>
</feature>